<feature type="binding site" evidence="16">
    <location>
        <position position="326"/>
    </location>
    <ligand>
        <name>ATP</name>
        <dbReference type="ChEBI" id="CHEBI:30616"/>
    </ligand>
</feature>
<evidence type="ECO:0000313" key="19">
    <source>
        <dbReference type="EMBL" id="GCC30903.1"/>
    </source>
</evidence>
<evidence type="ECO:0000256" key="4">
    <source>
        <dbReference type="ARBA" id="ARBA00012214"/>
    </source>
</evidence>
<evidence type="ECO:0000256" key="16">
    <source>
        <dbReference type="PIRSR" id="PIRSR001558-1"/>
    </source>
</evidence>
<evidence type="ECO:0000256" key="3">
    <source>
        <dbReference type="ARBA" id="ARBA00011738"/>
    </source>
</evidence>
<evidence type="ECO:0000256" key="8">
    <source>
        <dbReference type="ARBA" id="ARBA00022723"/>
    </source>
</evidence>
<dbReference type="AlphaFoldDB" id="A0A401SKI7"/>
<organism evidence="19 20">
    <name type="scientific">Chiloscyllium punctatum</name>
    <name type="common">Brownbanded bambooshark</name>
    <name type="synonym">Hemiscyllium punctatum</name>
    <dbReference type="NCBI Taxonomy" id="137246"/>
    <lineage>
        <taxon>Eukaryota</taxon>
        <taxon>Metazoa</taxon>
        <taxon>Chordata</taxon>
        <taxon>Craniata</taxon>
        <taxon>Vertebrata</taxon>
        <taxon>Chondrichthyes</taxon>
        <taxon>Elasmobranchii</taxon>
        <taxon>Galeomorphii</taxon>
        <taxon>Galeoidea</taxon>
        <taxon>Orectolobiformes</taxon>
        <taxon>Hemiscylliidae</taxon>
        <taxon>Chiloscyllium</taxon>
    </lineage>
</organism>
<evidence type="ECO:0000259" key="18">
    <source>
        <dbReference type="Pfam" id="PF03199"/>
    </source>
</evidence>
<feature type="binding site" evidence="16">
    <location>
        <position position="471"/>
    </location>
    <ligand>
        <name>substrate</name>
    </ligand>
</feature>
<keyword evidence="11 15" id="KW-0460">Magnesium</keyword>
<feature type="domain" description="Glutathione synthase substrate-binding" evidence="18">
    <location>
        <begin position="224"/>
        <end position="323"/>
    </location>
</feature>
<dbReference type="STRING" id="137246.A0A401SKI7"/>
<dbReference type="InterPro" id="IPR016185">
    <property type="entry name" value="PreATP-grasp_dom_sf"/>
</dbReference>
<dbReference type="GO" id="GO:0043295">
    <property type="term" value="F:glutathione binding"/>
    <property type="evidence" value="ECO:0007669"/>
    <property type="project" value="UniProtKB-UniRule"/>
</dbReference>
<dbReference type="InterPro" id="IPR014049">
    <property type="entry name" value="Glutathione_synthase_N_euk"/>
</dbReference>
<dbReference type="NCBIfam" id="TIGR01986">
    <property type="entry name" value="glut_syn_euk"/>
    <property type="match status" value="1"/>
</dbReference>
<dbReference type="GO" id="GO:0004363">
    <property type="term" value="F:glutathione synthase activity"/>
    <property type="evidence" value="ECO:0007669"/>
    <property type="project" value="UniProtKB-UniRule"/>
</dbReference>
<dbReference type="SUPFAM" id="SSF52440">
    <property type="entry name" value="PreATP-grasp domain"/>
    <property type="match status" value="1"/>
</dbReference>
<evidence type="ECO:0000256" key="15">
    <source>
        <dbReference type="PIRNR" id="PIRNR001558"/>
    </source>
</evidence>
<dbReference type="InterPro" id="IPR004887">
    <property type="entry name" value="GSH_synth_subst-bd"/>
</dbReference>
<dbReference type="InterPro" id="IPR005615">
    <property type="entry name" value="Glutathione_synthase"/>
</dbReference>
<feature type="binding site" evidence="17">
    <location>
        <position position="389"/>
    </location>
    <ligand>
        <name>Mg(2+)</name>
        <dbReference type="ChEBI" id="CHEBI:18420"/>
    </ligand>
</feature>
<dbReference type="Gene3D" id="3.30.1490.50">
    <property type="match status" value="1"/>
</dbReference>
<gene>
    <name evidence="19" type="ORF">chiPu_0009357</name>
</gene>
<dbReference type="OrthoDB" id="2020073at2759"/>
<keyword evidence="9 15" id="KW-0547">Nucleotide-binding</keyword>
<comment type="cofactor">
    <cofactor evidence="15 17">
        <name>Mg(2+)</name>
        <dbReference type="ChEBI" id="CHEBI:18420"/>
    </cofactor>
    <text evidence="15 17">Binds 1 Mg(2+) ion per subunit.</text>
</comment>
<feature type="binding site" evidence="16">
    <location>
        <position position="473"/>
    </location>
    <ligand>
        <name>ATP</name>
        <dbReference type="ChEBI" id="CHEBI:30616"/>
    </ligand>
</feature>
<dbReference type="Pfam" id="PF03917">
    <property type="entry name" value="GSH_synth_ATP"/>
    <property type="match status" value="1"/>
</dbReference>
<feature type="binding site" evidence="16">
    <location>
        <position position="479"/>
    </location>
    <ligand>
        <name>ATP</name>
        <dbReference type="ChEBI" id="CHEBI:30616"/>
    </ligand>
</feature>
<dbReference type="FunFam" id="3.40.50.1760:FF:000001">
    <property type="entry name" value="Glutathione synthetase"/>
    <property type="match status" value="1"/>
</dbReference>
<dbReference type="Gene3D" id="3.30.1490.80">
    <property type="match status" value="1"/>
</dbReference>
<dbReference type="Gene3D" id="1.10.1080.10">
    <property type="entry name" value="Glutathione Synthetase, Chain A, domain 3"/>
    <property type="match status" value="1"/>
</dbReference>
<keyword evidence="7 15" id="KW-0317">Glutathione biosynthesis</keyword>
<dbReference type="InterPro" id="IPR014042">
    <property type="entry name" value="Glutathione_synthase_a-hlx"/>
</dbReference>
<feature type="binding site" evidence="16">
    <location>
        <position position="240"/>
    </location>
    <ligand>
        <name>substrate</name>
    </ligand>
</feature>
<dbReference type="GO" id="GO:0000287">
    <property type="term" value="F:magnesium ion binding"/>
    <property type="evidence" value="ECO:0007669"/>
    <property type="project" value="UniProtKB-UniRule"/>
</dbReference>
<dbReference type="Gene3D" id="3.40.50.1760">
    <property type="entry name" value="Glutathione synthase, substrate-binding domain superfamily, eukaryotic"/>
    <property type="match status" value="1"/>
</dbReference>
<dbReference type="Pfam" id="PF03199">
    <property type="entry name" value="GSH_synthase"/>
    <property type="match status" value="1"/>
</dbReference>
<comment type="catalytic activity">
    <reaction evidence="12">
        <text>gamma-L-glutamyl-L-cysteine + glycine + ATP = glutathione + ADP + phosphate + H(+)</text>
        <dbReference type="Rhea" id="RHEA:13557"/>
        <dbReference type="ChEBI" id="CHEBI:15378"/>
        <dbReference type="ChEBI" id="CHEBI:30616"/>
        <dbReference type="ChEBI" id="CHEBI:43474"/>
        <dbReference type="ChEBI" id="CHEBI:57305"/>
        <dbReference type="ChEBI" id="CHEBI:57925"/>
        <dbReference type="ChEBI" id="CHEBI:58173"/>
        <dbReference type="ChEBI" id="CHEBI:456216"/>
        <dbReference type="EC" id="6.3.2.3"/>
    </reaction>
    <physiologicalReaction direction="left-to-right" evidence="12">
        <dbReference type="Rhea" id="RHEA:13558"/>
    </physiologicalReaction>
</comment>
<accession>A0A401SKI7</accession>
<dbReference type="GO" id="GO:0005829">
    <property type="term" value="C:cytosol"/>
    <property type="evidence" value="ECO:0007669"/>
    <property type="project" value="TreeGrafter"/>
</dbReference>
<dbReference type="PIRSF" id="PIRSF001558">
    <property type="entry name" value="GSHase"/>
    <property type="match status" value="1"/>
</dbReference>
<evidence type="ECO:0000256" key="17">
    <source>
        <dbReference type="PIRSR" id="PIRSR001558-2"/>
    </source>
</evidence>
<evidence type="ECO:0000256" key="9">
    <source>
        <dbReference type="ARBA" id="ARBA00022741"/>
    </source>
</evidence>
<feature type="binding site" evidence="16">
    <location>
        <position position="145"/>
    </location>
    <ligand>
        <name>substrate</name>
    </ligand>
</feature>
<proteinExistence type="inferred from homology"/>
<dbReference type="Proteomes" id="UP000287033">
    <property type="component" value="Unassembled WGS sequence"/>
</dbReference>
<evidence type="ECO:0000256" key="7">
    <source>
        <dbReference type="ARBA" id="ARBA00022684"/>
    </source>
</evidence>
<evidence type="ECO:0000256" key="12">
    <source>
        <dbReference type="ARBA" id="ARBA00048871"/>
    </source>
</evidence>
<evidence type="ECO:0000313" key="20">
    <source>
        <dbReference type="Proteomes" id="UP000287033"/>
    </source>
</evidence>
<comment type="subunit">
    <text evidence="3">Homodimer.</text>
</comment>
<feature type="binding site" evidence="16">
    <location>
        <begin position="419"/>
        <end position="422"/>
    </location>
    <ligand>
        <name>ATP</name>
        <dbReference type="ChEBI" id="CHEBI:30616"/>
    </ligand>
</feature>
<dbReference type="PANTHER" id="PTHR11130">
    <property type="entry name" value="GLUTATHIONE SYNTHETASE"/>
    <property type="match status" value="1"/>
</dbReference>
<feature type="binding site" evidence="16">
    <location>
        <position position="164"/>
    </location>
    <ligand>
        <name>ATP</name>
        <dbReference type="ChEBI" id="CHEBI:30616"/>
    </ligand>
</feature>
<keyword evidence="8 15" id="KW-0479">Metal-binding</keyword>
<evidence type="ECO:0000256" key="14">
    <source>
        <dbReference type="ARBA" id="ARBA00059746"/>
    </source>
</evidence>
<evidence type="ECO:0000256" key="11">
    <source>
        <dbReference type="ARBA" id="ARBA00022842"/>
    </source>
</evidence>
<evidence type="ECO:0000256" key="2">
    <source>
        <dbReference type="ARBA" id="ARBA00010385"/>
    </source>
</evidence>
<dbReference type="FunFam" id="3.30.1490.50:FF:000001">
    <property type="entry name" value="Glutathione synthetase"/>
    <property type="match status" value="1"/>
</dbReference>
<evidence type="ECO:0000256" key="5">
    <source>
        <dbReference type="ARBA" id="ARBA00020821"/>
    </source>
</evidence>
<feature type="binding site" evidence="16">
    <location>
        <begin position="385"/>
        <end position="394"/>
    </location>
    <ligand>
        <name>ATP</name>
        <dbReference type="ChEBI" id="CHEBI:30616"/>
    </ligand>
</feature>
<dbReference type="OMA" id="NGLVMYP"/>
<reference evidence="19 20" key="1">
    <citation type="journal article" date="2018" name="Nat. Ecol. Evol.">
        <title>Shark genomes provide insights into elasmobranch evolution and the origin of vertebrates.</title>
        <authorList>
            <person name="Hara Y"/>
            <person name="Yamaguchi K"/>
            <person name="Onimaru K"/>
            <person name="Kadota M"/>
            <person name="Koyanagi M"/>
            <person name="Keeley SD"/>
            <person name="Tatsumi K"/>
            <person name="Tanaka K"/>
            <person name="Motone F"/>
            <person name="Kageyama Y"/>
            <person name="Nozu R"/>
            <person name="Adachi N"/>
            <person name="Nishimura O"/>
            <person name="Nakagawa R"/>
            <person name="Tanegashima C"/>
            <person name="Kiyatake I"/>
            <person name="Matsumoto R"/>
            <person name="Murakumo K"/>
            <person name="Nishida K"/>
            <person name="Terakita A"/>
            <person name="Kuratani S"/>
            <person name="Sato K"/>
            <person name="Hyodo S Kuraku.S."/>
        </authorList>
    </citation>
    <scope>NUCLEOTIDE SEQUENCE [LARGE SCALE GENOMIC DNA]</scope>
</reference>
<feature type="binding site" evidence="17">
    <location>
        <position position="164"/>
    </location>
    <ligand>
        <name>Mg(2+)</name>
        <dbReference type="ChEBI" id="CHEBI:18420"/>
    </ligand>
</feature>
<dbReference type="InterPro" id="IPR037013">
    <property type="entry name" value="GSH-S_sub-bd_sf"/>
</dbReference>
<evidence type="ECO:0000256" key="6">
    <source>
        <dbReference type="ARBA" id="ARBA00022598"/>
    </source>
</evidence>
<feature type="binding site" evidence="16">
    <location>
        <position position="446"/>
    </location>
    <ligand>
        <name>ATP</name>
        <dbReference type="ChEBI" id="CHEBI:30616"/>
    </ligand>
</feature>
<dbReference type="InterPro" id="IPR014709">
    <property type="entry name" value="Glutathione_synthase_C_euk"/>
</dbReference>
<name>A0A401SKI7_CHIPU</name>
<comment type="pathway">
    <text evidence="1 15">Sulfur metabolism; glutathione biosynthesis; glutathione from L-cysteine and L-glutamate: step 2/2.</text>
</comment>
<dbReference type="UniPathway" id="UPA00142">
    <property type="reaction ID" value="UER00210"/>
</dbReference>
<comment type="catalytic activity">
    <reaction evidence="13">
        <text>gamma-L-glutamyl-(2S)-2-aminobutanoate + glycine + ATP = ophthalmate + ADP + phosphate + H(+)</text>
        <dbReference type="Rhea" id="RHEA:72075"/>
        <dbReference type="ChEBI" id="CHEBI:15378"/>
        <dbReference type="ChEBI" id="CHEBI:30616"/>
        <dbReference type="ChEBI" id="CHEBI:43474"/>
        <dbReference type="ChEBI" id="CHEBI:57305"/>
        <dbReference type="ChEBI" id="CHEBI:189406"/>
        <dbReference type="ChEBI" id="CHEBI:189750"/>
        <dbReference type="ChEBI" id="CHEBI:456216"/>
    </reaction>
    <physiologicalReaction direction="left-to-right" evidence="13">
        <dbReference type="Rhea" id="RHEA:72076"/>
    </physiologicalReaction>
</comment>
<evidence type="ECO:0000256" key="13">
    <source>
        <dbReference type="ARBA" id="ARBA00052123"/>
    </source>
</evidence>
<evidence type="ECO:0000256" key="1">
    <source>
        <dbReference type="ARBA" id="ARBA00004965"/>
    </source>
</evidence>
<comment type="function">
    <text evidence="14">Catalyzes the production of glutathione from gamma-glutamylcysteine and glycine in an ATP-dependent manner. Glutathione (gamma-glutamylcysteinylglycine, GSH) is the most abundant intracellular thiol in living aerobic cells and is required for numerous processes including the protection of cells against oxidative damage, amino acid transport, the detoxification of foreign compounds, the maintenance of protein sulfhydryl groups in a reduced state and acts as a cofactor for a number of enzymes. Participates in ophthalmate biosynthesis in hepatocytes.</text>
</comment>
<keyword evidence="10 15" id="KW-0067">ATP-binding</keyword>
<protein>
    <recommendedName>
        <fullName evidence="5 15">Glutathione synthetase</fullName>
        <shortName evidence="15">GSH-S</shortName>
        <ecNumber evidence="4 15">6.3.2.3</ecNumber>
    </recommendedName>
</protein>
<comment type="caution">
    <text evidence="19">The sequence shown here is derived from an EMBL/GenBank/DDBJ whole genome shotgun (WGS) entry which is preliminary data.</text>
</comment>
<keyword evidence="6 15" id="KW-0436">Ligase</keyword>
<dbReference type="SUPFAM" id="SSF56059">
    <property type="entry name" value="Glutathione synthetase ATP-binding domain-like"/>
    <property type="match status" value="1"/>
</dbReference>
<dbReference type="PANTHER" id="PTHR11130:SF0">
    <property type="entry name" value="GLUTATHIONE SYNTHETASE"/>
    <property type="match status" value="1"/>
</dbReference>
<dbReference type="GO" id="GO:0005524">
    <property type="term" value="F:ATP binding"/>
    <property type="evidence" value="ECO:0007669"/>
    <property type="project" value="UniProtKB-UniRule"/>
</dbReference>
<feature type="binding site" evidence="17">
    <location>
        <position position="166"/>
    </location>
    <ligand>
        <name>Mg(2+)</name>
        <dbReference type="ChEBI" id="CHEBI:18420"/>
    </ligand>
</feature>
<dbReference type="EC" id="6.3.2.3" evidence="4 15"/>
<dbReference type="EMBL" id="BEZZ01000331">
    <property type="protein sequence ID" value="GCC30903.1"/>
    <property type="molecule type" value="Genomic_DNA"/>
</dbReference>
<dbReference type="Gene3D" id="3.30.470.20">
    <property type="entry name" value="ATP-grasp fold, B domain"/>
    <property type="match status" value="1"/>
</dbReference>
<keyword evidence="20" id="KW-1185">Reference proteome</keyword>
<sequence length="495" mass="55188">MHGRLPSLVLPRKSESEVLLPPVAEDEVLHNNSLIQQLIVAAKDAALLHGVLMRTKEEPSSSEATSYAPFSLFPSPVPKKLFTQACEVQQDFNMLVDRISQDSEFLTKALASTVEVDDFTAGLFSIYKEVLKEGIAQPITLGINRSDYMFDRGLDHNVSLKQIEINTIAASYAGLAERVPDIHRHVLNFWGKSDEAAKVLSNPAVKGIAEGIAKAWQLYGSPSAVVLFLVEKVSRNIFDQRCLEMELWNKNIRVIRRQTVDIHERGSLDDEKKLFVDGYEIAVAYFRTGYSPEDYQNENCWQARLLIERSKAIKCPDIATHLVGTKKVQQELARSGVVEKYLTECPKSAQRIRATFVGLYSIDEGPEGDEIITKALEDPESFVLKPQREGGGNNIFGEEVRQLLGTIKDGPKRSAYILMDRIKPQIVKNYLLYPGTPSKLSDCVVELGVFGVYIRKCRKLIMNESAGHLLRTKSTEFADGGVSAGVAVLDTPYLI</sequence>
<evidence type="ECO:0000256" key="10">
    <source>
        <dbReference type="ARBA" id="ARBA00022840"/>
    </source>
</evidence>
<comment type="similarity">
    <text evidence="2 15">Belongs to the eukaryotic GSH synthase family.</text>
</comment>